<feature type="signal peptide" evidence="1">
    <location>
        <begin position="1"/>
        <end position="25"/>
    </location>
</feature>
<accession>A0A1I3NP24</accession>
<dbReference type="STRING" id="576117.SAMN04488138_1029"/>
<evidence type="ECO:0000256" key="1">
    <source>
        <dbReference type="SAM" id="SignalP"/>
    </source>
</evidence>
<dbReference type="RefSeq" id="WP_066600341.1">
    <property type="nucleotide sequence ID" value="NZ_FORY01000002.1"/>
</dbReference>
<dbReference type="PROSITE" id="PS51257">
    <property type="entry name" value="PROKAR_LIPOPROTEIN"/>
    <property type="match status" value="1"/>
</dbReference>
<name>A0A1I3NP24_9RHOB</name>
<protein>
    <recommendedName>
        <fullName evidence="4">DUF3313 domain-containing protein</fullName>
    </recommendedName>
</protein>
<evidence type="ECO:0000313" key="3">
    <source>
        <dbReference type="Proteomes" id="UP000183299"/>
    </source>
</evidence>
<dbReference type="InterPro" id="IPR046705">
    <property type="entry name" value="DUF6778"/>
</dbReference>
<feature type="chain" id="PRO_5010357811" description="DUF3313 domain-containing protein" evidence="1">
    <location>
        <begin position="26"/>
        <end position="201"/>
    </location>
</feature>
<keyword evidence="3" id="KW-1185">Reference proteome</keyword>
<reference evidence="2 3" key="1">
    <citation type="submission" date="2016-10" db="EMBL/GenBank/DDBJ databases">
        <authorList>
            <person name="de Groot N.N."/>
        </authorList>
    </citation>
    <scope>NUCLEOTIDE SEQUENCE [LARGE SCALE GENOMIC DNA]</scope>
    <source>
        <strain evidence="2 3">CGMCC 1.8891</strain>
    </source>
</reference>
<gene>
    <name evidence="2" type="ORF">SAMN04488138_1029</name>
</gene>
<proteinExistence type="predicted"/>
<dbReference type="Pfam" id="PF20569">
    <property type="entry name" value="DUF6778"/>
    <property type="match status" value="1"/>
</dbReference>
<keyword evidence="1" id="KW-0732">Signal</keyword>
<sequence>MIRTSRRLFLSLALLGLAGCSSAFLVDYKTLPPEVSRSWHVKDIIVTVPYDLTVNTENYMIPSEDIVWYGEQTGDTRQQVADIVKDGLKEGSASLKDSVPVIWDVELIKFHALTPKAFYRAPSGTGVESVRFKIKVLDARTHAVLVPEQIIAADGPAKVAADGGSRGYMERKRIVLKIAETTRGWLGIGYDNRRTFQRLGG</sequence>
<evidence type="ECO:0000313" key="2">
    <source>
        <dbReference type="EMBL" id="SFJ10526.1"/>
    </source>
</evidence>
<dbReference type="Proteomes" id="UP000183299">
    <property type="component" value="Unassembled WGS sequence"/>
</dbReference>
<dbReference type="OrthoDB" id="7836640at2"/>
<dbReference type="AlphaFoldDB" id="A0A1I3NP24"/>
<evidence type="ECO:0008006" key="4">
    <source>
        <dbReference type="Google" id="ProtNLM"/>
    </source>
</evidence>
<organism evidence="2 3">
    <name type="scientific">Celeribacter halophilus</name>
    <dbReference type="NCBI Taxonomy" id="576117"/>
    <lineage>
        <taxon>Bacteria</taxon>
        <taxon>Pseudomonadati</taxon>
        <taxon>Pseudomonadota</taxon>
        <taxon>Alphaproteobacteria</taxon>
        <taxon>Rhodobacterales</taxon>
        <taxon>Roseobacteraceae</taxon>
        <taxon>Celeribacter</taxon>
    </lineage>
</organism>
<dbReference type="GeneID" id="98663824"/>
<dbReference type="EMBL" id="FORY01000002">
    <property type="protein sequence ID" value="SFJ10526.1"/>
    <property type="molecule type" value="Genomic_DNA"/>
</dbReference>